<organism evidence="2 3">
    <name type="scientific">Caulobacter zeae</name>
    <dbReference type="NCBI Taxonomy" id="2055137"/>
    <lineage>
        <taxon>Bacteria</taxon>
        <taxon>Pseudomonadati</taxon>
        <taxon>Pseudomonadota</taxon>
        <taxon>Alphaproteobacteria</taxon>
        <taxon>Caulobacterales</taxon>
        <taxon>Caulobacteraceae</taxon>
        <taxon>Caulobacter</taxon>
    </lineage>
</organism>
<evidence type="ECO:0000313" key="2">
    <source>
        <dbReference type="EMBL" id="PLR22167.1"/>
    </source>
</evidence>
<accession>A0A2N5D7X6</accession>
<evidence type="ECO:0008006" key="4">
    <source>
        <dbReference type="Google" id="ProtNLM"/>
    </source>
</evidence>
<dbReference type="RefSeq" id="WP_101719511.1">
    <property type="nucleotide sequence ID" value="NZ_PJRS01000040.1"/>
</dbReference>
<feature type="chain" id="PRO_5014600443" description="Lipoprotein" evidence="1">
    <location>
        <begin position="19"/>
        <end position="113"/>
    </location>
</feature>
<gene>
    <name evidence="2" type="ORF">SGCZBJ_18945</name>
</gene>
<dbReference type="OrthoDB" id="7189676at2"/>
<reference evidence="2 3" key="1">
    <citation type="submission" date="2017-12" db="EMBL/GenBank/DDBJ databases">
        <title>The genome sequence of Caulobacter sp. 410.</title>
        <authorList>
            <person name="Gao J."/>
            <person name="Mao X."/>
            <person name="Sun J."/>
        </authorList>
    </citation>
    <scope>NUCLEOTIDE SEQUENCE [LARGE SCALE GENOMIC DNA]</scope>
    <source>
        <strain evidence="2 3">410</strain>
    </source>
</reference>
<comment type="caution">
    <text evidence="2">The sequence shown here is derived from an EMBL/GenBank/DDBJ whole genome shotgun (WGS) entry which is preliminary data.</text>
</comment>
<keyword evidence="1" id="KW-0732">Signal</keyword>
<dbReference type="AlphaFoldDB" id="A0A2N5D7X6"/>
<dbReference type="Proteomes" id="UP000234479">
    <property type="component" value="Unassembled WGS sequence"/>
</dbReference>
<proteinExistence type="predicted"/>
<dbReference type="PROSITE" id="PS51257">
    <property type="entry name" value="PROKAR_LIPOPROTEIN"/>
    <property type="match status" value="1"/>
</dbReference>
<evidence type="ECO:0000256" key="1">
    <source>
        <dbReference type="SAM" id="SignalP"/>
    </source>
</evidence>
<keyword evidence="3" id="KW-1185">Reference proteome</keyword>
<name>A0A2N5D7X6_9CAUL</name>
<protein>
    <recommendedName>
        <fullName evidence="4">Lipoprotein</fullName>
    </recommendedName>
</protein>
<evidence type="ECO:0000313" key="3">
    <source>
        <dbReference type="Proteomes" id="UP000234479"/>
    </source>
</evidence>
<feature type="signal peptide" evidence="1">
    <location>
        <begin position="1"/>
        <end position="18"/>
    </location>
</feature>
<dbReference type="EMBL" id="PJRS01000040">
    <property type="protein sequence ID" value="PLR22167.1"/>
    <property type="molecule type" value="Genomic_DNA"/>
</dbReference>
<sequence length="113" mass="12017">MRPLIPSLAALLVLSACASNPAPRDTVARLDASHPRYDSARCRKARAEAEQYNEHRIVRAVVGVGGNVVMPFAGAAAGGALTHRLERKKAKLNHAVAKACLDDPLARKAVATR</sequence>